<organism evidence="4">
    <name type="scientific">Zea mays</name>
    <name type="common">Maize</name>
    <dbReference type="NCBI Taxonomy" id="4577"/>
    <lineage>
        <taxon>Eukaryota</taxon>
        <taxon>Viridiplantae</taxon>
        <taxon>Streptophyta</taxon>
        <taxon>Embryophyta</taxon>
        <taxon>Tracheophyta</taxon>
        <taxon>Spermatophyta</taxon>
        <taxon>Magnoliopsida</taxon>
        <taxon>Liliopsida</taxon>
        <taxon>Poales</taxon>
        <taxon>Poaceae</taxon>
        <taxon>PACMAD clade</taxon>
        <taxon>Panicoideae</taxon>
        <taxon>Andropogonodae</taxon>
        <taxon>Andropogoneae</taxon>
        <taxon>Tripsacinae</taxon>
        <taxon>Zea</taxon>
    </lineage>
</organism>
<gene>
    <name evidence="4" type="ORF">ZEAMMB73_Zm00001d011294</name>
</gene>
<dbReference type="AlphaFoldDB" id="A0A1D6FYP4"/>
<feature type="region of interest" description="Disordered" evidence="2">
    <location>
        <begin position="1"/>
        <end position="48"/>
    </location>
</feature>
<feature type="compositionally biased region" description="Basic and acidic residues" evidence="2">
    <location>
        <begin position="1"/>
        <end position="11"/>
    </location>
</feature>
<dbReference type="PANTHER" id="PTHR46284:SF9">
    <property type="entry name" value="OS02G0109800 PROTEIN"/>
    <property type="match status" value="1"/>
</dbReference>
<evidence type="ECO:0000259" key="3">
    <source>
        <dbReference type="Pfam" id="PF14389"/>
    </source>
</evidence>
<name>A0A1D6FYP4_MAIZE</name>
<dbReference type="STRING" id="4577.A0A1D6FYP4"/>
<dbReference type="InParanoid" id="A0A1D6FYP4"/>
<sequence>MAERKREETRSSRAASVDARARPELHLDIREEAAKKNREPPTASNIRRHSSSLQYNNFIGFNYCGIIFYSETPVESGSTWCLIPLFSPYGLPLAAAIHRGLGRHVDAIPVLERAVTVRHKNRLPTASLRPVQPAATTTSSCSLSSPTRGVSGAAPDEIAGGLMEIPIIYDALGDLDEAQKLLHMALRLLEGSSREWSIIAGVVAQMGVLYYMVGRYANSGNSFKSADANSRAIDEVAQLFEEARAVLEQECGASHPNTLGVYNNLAAIYNAMGRAHITKLENKKTHLQSKLTEEPTFFTSHFIKKRMVLYLTSVIVMVENLRDQLLKERSLRASLESGLMNMRRGQVSFPSTIDTKTKADLEEVAVAEADIMNLKQKVSDLRGQLNNQVQLSSTSLCESCNNKRSINADKLVEGEQNAALSPQIASVEAPPIVGSYSVPDMFWATNQMVQKMLYLKGEIAKDGQDGSLTSRWNFAQRPHSNSPVESRGAPSSALAKLTYVSFK</sequence>
<dbReference type="PANTHER" id="PTHR46284">
    <property type="entry name" value="PROTEIN KINESIN LIGHT CHAIN-RELATED 3"/>
    <property type="match status" value="1"/>
</dbReference>
<keyword evidence="1" id="KW-0175">Coiled coil</keyword>
<evidence type="ECO:0000256" key="1">
    <source>
        <dbReference type="SAM" id="Coils"/>
    </source>
</evidence>
<dbReference type="Pfam" id="PF14389">
    <property type="entry name" value="Lzipper-MIP1"/>
    <property type="match status" value="1"/>
</dbReference>
<dbReference type="InterPro" id="IPR011990">
    <property type="entry name" value="TPR-like_helical_dom_sf"/>
</dbReference>
<accession>A0A1D6FYP4</accession>
<reference evidence="4" key="1">
    <citation type="submission" date="2015-12" db="EMBL/GenBank/DDBJ databases">
        <title>Update maize B73 reference genome by single molecule sequencing technologies.</title>
        <authorList>
            <consortium name="Maize Genome Sequencing Project"/>
            <person name="Ware D."/>
        </authorList>
    </citation>
    <scope>NUCLEOTIDE SEQUENCE</scope>
    <source>
        <tissue evidence="4">Seedling</tissue>
    </source>
</reference>
<feature type="compositionally biased region" description="Basic and acidic residues" evidence="2">
    <location>
        <begin position="19"/>
        <end position="39"/>
    </location>
</feature>
<feature type="domain" description="Ternary complex factor MIP1 leucine-zipper" evidence="3">
    <location>
        <begin position="318"/>
        <end position="388"/>
    </location>
</feature>
<evidence type="ECO:0000256" key="2">
    <source>
        <dbReference type="SAM" id="MobiDB-lite"/>
    </source>
</evidence>
<dbReference type="Gene3D" id="1.25.40.10">
    <property type="entry name" value="Tetratricopeptide repeat domain"/>
    <property type="match status" value="1"/>
</dbReference>
<dbReference type="EMBL" id="CM000784">
    <property type="protein sequence ID" value="AQK96451.1"/>
    <property type="molecule type" value="Genomic_DNA"/>
</dbReference>
<dbReference type="SUPFAM" id="SSF48452">
    <property type="entry name" value="TPR-like"/>
    <property type="match status" value="1"/>
</dbReference>
<protein>
    <submittedName>
        <fullName evidence="4">Rho GTPase activation protein (RhoGAP) with PH domain</fullName>
    </submittedName>
</protein>
<proteinExistence type="predicted"/>
<evidence type="ECO:0000313" key="4">
    <source>
        <dbReference type="EMBL" id="AQK96451.1"/>
    </source>
</evidence>
<dbReference type="InterPro" id="IPR025757">
    <property type="entry name" value="MIP1_Leuzipper"/>
</dbReference>
<feature type="coiled-coil region" evidence="1">
    <location>
        <begin position="364"/>
        <end position="391"/>
    </location>
</feature>